<reference evidence="1" key="1">
    <citation type="submission" date="2017-07" db="EMBL/GenBank/DDBJ databases">
        <title>Taro Niue Genome Assembly and Annotation.</title>
        <authorList>
            <person name="Atibalentja N."/>
            <person name="Keating K."/>
            <person name="Fields C.J."/>
        </authorList>
    </citation>
    <scope>NUCLEOTIDE SEQUENCE</scope>
    <source>
        <strain evidence="1">Niue_2</strain>
        <tissue evidence="1">Leaf</tissue>
    </source>
</reference>
<dbReference type="AlphaFoldDB" id="A0A843TZ52"/>
<proteinExistence type="predicted"/>
<organism evidence="1 2">
    <name type="scientific">Colocasia esculenta</name>
    <name type="common">Wild taro</name>
    <name type="synonym">Arum esculentum</name>
    <dbReference type="NCBI Taxonomy" id="4460"/>
    <lineage>
        <taxon>Eukaryota</taxon>
        <taxon>Viridiplantae</taxon>
        <taxon>Streptophyta</taxon>
        <taxon>Embryophyta</taxon>
        <taxon>Tracheophyta</taxon>
        <taxon>Spermatophyta</taxon>
        <taxon>Magnoliopsida</taxon>
        <taxon>Liliopsida</taxon>
        <taxon>Araceae</taxon>
        <taxon>Aroideae</taxon>
        <taxon>Colocasieae</taxon>
        <taxon>Colocasia</taxon>
    </lineage>
</organism>
<protein>
    <submittedName>
        <fullName evidence="1">Uncharacterized protein</fullName>
    </submittedName>
</protein>
<dbReference type="EMBL" id="NMUH01000219">
    <property type="protein sequence ID" value="MQL74683.1"/>
    <property type="molecule type" value="Genomic_DNA"/>
</dbReference>
<evidence type="ECO:0000313" key="2">
    <source>
        <dbReference type="Proteomes" id="UP000652761"/>
    </source>
</evidence>
<gene>
    <name evidence="1" type="ORF">Taro_007045</name>
</gene>
<feature type="non-terminal residue" evidence="1">
    <location>
        <position position="165"/>
    </location>
</feature>
<accession>A0A843TZ52</accession>
<evidence type="ECO:0000313" key="1">
    <source>
        <dbReference type="EMBL" id="MQL74683.1"/>
    </source>
</evidence>
<name>A0A843TZ52_COLES</name>
<dbReference type="Proteomes" id="UP000652761">
    <property type="component" value="Unassembled WGS sequence"/>
</dbReference>
<keyword evidence="2" id="KW-1185">Reference proteome</keyword>
<sequence>VVGHRLQVLRSLVTPVLAPLRSGRCILNAMVKGVAFMKPPFGVFVCMSTAWRVLGGLLTSVMRRRWPPPSCSGHDGRVSMLFSVCSHREDVVRSGGNTGLSSFFAKVTDLGVAFRTRQPDPSRSERDSPTRRVLLQNAPALVSTLPELVSTHCPKTAQKVFWEGL</sequence>
<comment type="caution">
    <text evidence="1">The sequence shown here is derived from an EMBL/GenBank/DDBJ whole genome shotgun (WGS) entry which is preliminary data.</text>
</comment>